<protein>
    <recommendedName>
        <fullName evidence="3">Ribbon-helix-helix protein, CopG family</fullName>
    </recommendedName>
</protein>
<dbReference type="Proteomes" id="UP000292886">
    <property type="component" value="Chromosome"/>
</dbReference>
<evidence type="ECO:0000313" key="2">
    <source>
        <dbReference type="Proteomes" id="UP000292886"/>
    </source>
</evidence>
<evidence type="ECO:0000313" key="1">
    <source>
        <dbReference type="EMBL" id="QBO35000.1"/>
    </source>
</evidence>
<evidence type="ECO:0008006" key="3">
    <source>
        <dbReference type="Google" id="ProtNLM"/>
    </source>
</evidence>
<dbReference type="AlphaFoldDB" id="A0A4P6YQV7"/>
<keyword evidence="2" id="KW-1185">Reference proteome</keyword>
<name>A0A4P6YQV7_9LACO</name>
<sequence>MNSFKILNVPDAINDKLTRYAENDGISRSELVRNILDDYVVLREHQLADKVLGSNLQELIIQINKLTQQDNNLYELIEQAMVKLLSENSNVNY</sequence>
<dbReference type="KEGG" id="wei:EQG49_00325"/>
<proteinExistence type="predicted"/>
<reference evidence="2" key="1">
    <citation type="submission" date="2019-03" db="EMBL/GenBank/DDBJ databases">
        <title>Weissella sp. 26KH-42 Genome sequencing.</title>
        <authorList>
            <person name="Heo J."/>
            <person name="Kim S.-J."/>
            <person name="Kim J.-S."/>
            <person name="Hong S.-B."/>
            <person name="Kwon S.-W."/>
        </authorList>
    </citation>
    <scope>NUCLEOTIDE SEQUENCE [LARGE SCALE GENOMIC DNA]</scope>
    <source>
        <strain evidence="2">26KH-42</strain>
    </source>
</reference>
<organism evidence="1 2">
    <name type="scientific">Periweissella cryptocerci</name>
    <dbReference type="NCBI Taxonomy" id="2506420"/>
    <lineage>
        <taxon>Bacteria</taxon>
        <taxon>Bacillati</taxon>
        <taxon>Bacillota</taxon>
        <taxon>Bacilli</taxon>
        <taxon>Lactobacillales</taxon>
        <taxon>Lactobacillaceae</taxon>
        <taxon>Periweissella</taxon>
    </lineage>
</organism>
<gene>
    <name evidence="1" type="ORF">EQG49_00325</name>
</gene>
<dbReference type="EMBL" id="CP037940">
    <property type="protein sequence ID" value="QBO35000.1"/>
    <property type="molecule type" value="Genomic_DNA"/>
</dbReference>
<dbReference type="RefSeq" id="WP_133362080.1">
    <property type="nucleotide sequence ID" value="NZ_CP037940.1"/>
</dbReference>
<accession>A0A4P6YQV7</accession>